<dbReference type="InterPro" id="IPR052907">
    <property type="entry name" value="Beta-lactamase/esterase"/>
</dbReference>
<dbReference type="SUPFAM" id="SSF56601">
    <property type="entry name" value="beta-lactamase/transpeptidase-like"/>
    <property type="match status" value="1"/>
</dbReference>
<protein>
    <submittedName>
        <fullName evidence="3">Class A beta-lactamase-related serine hydrolase</fullName>
    </submittedName>
</protein>
<dbReference type="Gene3D" id="3.40.710.10">
    <property type="entry name" value="DD-peptidase/beta-lactamase superfamily"/>
    <property type="match status" value="1"/>
</dbReference>
<dbReference type="Pfam" id="PF00144">
    <property type="entry name" value="Beta-lactamase"/>
    <property type="match status" value="1"/>
</dbReference>
<evidence type="ECO:0000313" key="3">
    <source>
        <dbReference type="EMBL" id="AZQ34553.1"/>
    </source>
</evidence>
<dbReference type="OrthoDB" id="9809635at2"/>
<dbReference type="AlphaFoldDB" id="A0A3Q9ERR5"/>
<dbReference type="InterPro" id="IPR012338">
    <property type="entry name" value="Beta-lactam/transpept-like"/>
</dbReference>
<dbReference type="GO" id="GO:0016787">
    <property type="term" value="F:hydrolase activity"/>
    <property type="evidence" value="ECO:0007669"/>
    <property type="project" value="UniProtKB-KW"/>
</dbReference>
<proteinExistence type="predicted"/>
<dbReference type="EMBL" id="CP034539">
    <property type="protein sequence ID" value="AZQ34553.1"/>
    <property type="molecule type" value="Genomic_DNA"/>
</dbReference>
<keyword evidence="3" id="KW-0378">Hydrolase</keyword>
<evidence type="ECO:0000256" key="1">
    <source>
        <dbReference type="SAM" id="MobiDB-lite"/>
    </source>
</evidence>
<feature type="compositionally biased region" description="Low complexity" evidence="1">
    <location>
        <begin position="1"/>
        <end position="20"/>
    </location>
</feature>
<organism evidence="3 4">
    <name type="scientific">Streptomyces cyaneochromogenes</name>
    <dbReference type="NCBI Taxonomy" id="2496836"/>
    <lineage>
        <taxon>Bacteria</taxon>
        <taxon>Bacillati</taxon>
        <taxon>Actinomycetota</taxon>
        <taxon>Actinomycetes</taxon>
        <taxon>Kitasatosporales</taxon>
        <taxon>Streptomycetaceae</taxon>
        <taxon>Streptomyces</taxon>
    </lineage>
</organism>
<sequence length="421" mass="45909">MTTLPEATLPETTPPETTAPDVRLAGPADHGLVAEGYVAEGFEEVREEFDRNLRERDELGGAFCAWWRGAKVVDIWGGVADSGTGRPWEPGTKSLIFSGSKGIVAITLLVAVQKGLIDFDAPVARYWPEFGRHGKERITLRQVMSYTAGLPGVRVPLGQDDITDPLAMARLIAEQAPEEDERAGGILYGPYTAGWIAGEVVRRVDGRTIDRFFAEEIAAPHELDMSYGVPAERAGEVARLEYGAHFLAQYTGFFTSDDPMTQRIWQNPIPFPHEEMVWNRPERRTSLIPAANVIGTARAISRLYAILATDATRAHGEEFTLLSREVLDDARREYVRKTDPLIDIRMVYGGAGFRLRATPRDGVDGDSFGHDGGGGSAHLAWPGAGVGLSYITNRLIAVGPDDKRASSLLKALARAVSRLGA</sequence>
<feature type="domain" description="Beta-lactamase-related" evidence="2">
    <location>
        <begin position="49"/>
        <end position="407"/>
    </location>
</feature>
<evidence type="ECO:0000313" key="4">
    <source>
        <dbReference type="Proteomes" id="UP000280298"/>
    </source>
</evidence>
<dbReference type="PANTHER" id="PTHR43319:SF3">
    <property type="entry name" value="BETA-LACTAMASE-RELATED DOMAIN-CONTAINING PROTEIN"/>
    <property type="match status" value="1"/>
</dbReference>
<reference evidence="3 4" key="1">
    <citation type="journal article" date="2019" name="Int. J. Syst. Evol. Microbiol.">
        <title>Streptomyces cyaneochromogenes sp. nov., a blue pigment-producing actinomycete from manganese-contaminated soil.</title>
        <authorList>
            <person name="Tang X."/>
            <person name="Zhao J."/>
            <person name="Li K."/>
            <person name="Chen Z."/>
            <person name="Sun Y."/>
            <person name="Gao J."/>
        </authorList>
    </citation>
    <scope>NUCLEOTIDE SEQUENCE [LARGE SCALE GENOMIC DNA]</scope>
    <source>
        <strain evidence="3 4">MK-45</strain>
    </source>
</reference>
<dbReference type="RefSeq" id="WP_126392031.1">
    <property type="nucleotide sequence ID" value="NZ_CP034539.1"/>
</dbReference>
<dbReference type="InterPro" id="IPR001466">
    <property type="entry name" value="Beta-lactam-related"/>
</dbReference>
<dbReference type="KEGG" id="scya:EJ357_14605"/>
<keyword evidence="4" id="KW-1185">Reference proteome</keyword>
<evidence type="ECO:0000259" key="2">
    <source>
        <dbReference type="Pfam" id="PF00144"/>
    </source>
</evidence>
<feature type="region of interest" description="Disordered" evidence="1">
    <location>
        <begin position="1"/>
        <end position="25"/>
    </location>
</feature>
<gene>
    <name evidence="3" type="ORF">EJ357_14605</name>
</gene>
<name>A0A3Q9ERR5_9ACTN</name>
<accession>A0A3Q9ERR5</accession>
<dbReference type="PANTHER" id="PTHR43319">
    <property type="entry name" value="BETA-LACTAMASE-RELATED"/>
    <property type="match status" value="1"/>
</dbReference>
<dbReference type="Proteomes" id="UP000280298">
    <property type="component" value="Chromosome"/>
</dbReference>